<name>A0A0F8A2K4_9HYPO</name>
<reference evidence="2 3" key="1">
    <citation type="journal article" date="2014" name="Genome Biol. Evol.">
        <title>Comparative genomics and transcriptomics analyses reveal divergent lifestyle features of nematode endoparasitic fungus Hirsutella minnesotensis.</title>
        <authorList>
            <person name="Lai Y."/>
            <person name="Liu K."/>
            <person name="Zhang X."/>
            <person name="Zhang X."/>
            <person name="Li K."/>
            <person name="Wang N."/>
            <person name="Shu C."/>
            <person name="Wu Y."/>
            <person name="Wang C."/>
            <person name="Bushley K.E."/>
            <person name="Xiang M."/>
            <person name="Liu X."/>
        </authorList>
    </citation>
    <scope>NUCLEOTIDE SEQUENCE [LARGE SCALE GENOMIC DNA]</scope>
    <source>
        <strain evidence="2 3">3608</strain>
    </source>
</reference>
<proteinExistence type="predicted"/>
<dbReference type="GO" id="GO:0044773">
    <property type="term" value="P:mitotic DNA damage checkpoint signaling"/>
    <property type="evidence" value="ECO:0007669"/>
    <property type="project" value="TreeGrafter"/>
</dbReference>
<dbReference type="AlphaFoldDB" id="A0A0F8A2K4"/>
<dbReference type="InterPro" id="IPR011009">
    <property type="entry name" value="Kinase-like_dom_sf"/>
</dbReference>
<dbReference type="EMBL" id="KQ030623">
    <property type="protein sequence ID" value="KJZ70464.1"/>
    <property type="molecule type" value="Genomic_DNA"/>
</dbReference>
<dbReference type="GO" id="GO:0005524">
    <property type="term" value="F:ATP binding"/>
    <property type="evidence" value="ECO:0007669"/>
    <property type="project" value="InterPro"/>
</dbReference>
<dbReference type="GO" id="GO:0004674">
    <property type="term" value="F:protein serine/threonine kinase activity"/>
    <property type="evidence" value="ECO:0007669"/>
    <property type="project" value="TreeGrafter"/>
</dbReference>
<evidence type="ECO:0000259" key="1">
    <source>
        <dbReference type="PROSITE" id="PS50011"/>
    </source>
</evidence>
<dbReference type="SMART" id="SM00220">
    <property type="entry name" value="S_TKc"/>
    <property type="match status" value="1"/>
</dbReference>
<evidence type="ECO:0000313" key="3">
    <source>
        <dbReference type="Proteomes" id="UP000054481"/>
    </source>
</evidence>
<accession>A0A0F8A2K4</accession>
<gene>
    <name evidence="2" type="ORF">HIM_10136</name>
</gene>
<organism evidence="2 3">
    <name type="scientific">Hirsutella minnesotensis 3608</name>
    <dbReference type="NCBI Taxonomy" id="1043627"/>
    <lineage>
        <taxon>Eukaryota</taxon>
        <taxon>Fungi</taxon>
        <taxon>Dikarya</taxon>
        <taxon>Ascomycota</taxon>
        <taxon>Pezizomycotina</taxon>
        <taxon>Sordariomycetes</taxon>
        <taxon>Hypocreomycetidae</taxon>
        <taxon>Hypocreales</taxon>
        <taxon>Ophiocordycipitaceae</taxon>
        <taxon>Hirsutella</taxon>
    </lineage>
</organism>
<feature type="domain" description="Protein kinase" evidence="1">
    <location>
        <begin position="36"/>
        <end position="276"/>
    </location>
</feature>
<dbReference type="SUPFAM" id="SSF56112">
    <property type="entry name" value="Protein kinase-like (PK-like)"/>
    <property type="match status" value="1"/>
</dbReference>
<evidence type="ECO:0000313" key="2">
    <source>
        <dbReference type="EMBL" id="KJZ70464.1"/>
    </source>
</evidence>
<dbReference type="PANTHER" id="PTHR44167:SF24">
    <property type="entry name" value="SERINE_THREONINE-PROTEIN KINASE CHK2"/>
    <property type="match status" value="1"/>
</dbReference>
<dbReference type="PANTHER" id="PTHR44167">
    <property type="entry name" value="OVARIAN-SPECIFIC SERINE/THREONINE-PROTEIN KINASE LOK-RELATED"/>
    <property type="match status" value="1"/>
</dbReference>
<dbReference type="Gene3D" id="1.10.510.10">
    <property type="entry name" value="Transferase(Phosphotransferase) domain 1"/>
    <property type="match status" value="1"/>
</dbReference>
<dbReference type="Proteomes" id="UP000054481">
    <property type="component" value="Unassembled WGS sequence"/>
</dbReference>
<protein>
    <recommendedName>
        <fullName evidence="1">Protein kinase domain-containing protein</fullName>
    </recommendedName>
</protein>
<sequence length="313" mass="35049">MAGLGWTFKDLIEWLEQIPDSPNPPNSAIEQLLRTCPGSYIFGIGGHSAVLWVSPHIAAKVSLQPGDERLRNEQSILKLLDQSDQSRAFVIQHFFIGSDITFLELLDHGTLHDRMRVEGPRPILQWMLQLSSAAACLEALGYAHGDINPQNILFDSFDQVKLIDFDHTLKAGEALDVGYEPYVRQSREVTLGLFGTAGPITEQFALGAVFWYMTRGSELYSELDGPDRLDRLLDGNFPAMDPQDPVDKIIGKCFQGSYVRVADLVQDIRDAGAKFTKKQTVSSRQRSKRTRLCERYYSQLMPGVEDGNVCLGR</sequence>
<dbReference type="OrthoDB" id="4062651at2759"/>
<dbReference type="GO" id="GO:0005634">
    <property type="term" value="C:nucleus"/>
    <property type="evidence" value="ECO:0007669"/>
    <property type="project" value="TreeGrafter"/>
</dbReference>
<keyword evidence="3" id="KW-1185">Reference proteome</keyword>
<dbReference type="PROSITE" id="PS50011">
    <property type="entry name" value="PROTEIN_KINASE_DOM"/>
    <property type="match status" value="1"/>
</dbReference>
<dbReference type="InterPro" id="IPR000719">
    <property type="entry name" value="Prot_kinase_dom"/>
</dbReference>